<dbReference type="EMBL" id="JACGZW010000010">
    <property type="protein sequence ID" value="MBB1157447.1"/>
    <property type="molecule type" value="Genomic_DNA"/>
</dbReference>
<proteinExistence type="predicted"/>
<dbReference type="Pfam" id="PF09250">
    <property type="entry name" value="Prim-Pol"/>
    <property type="match status" value="1"/>
</dbReference>
<accession>A0A7W3W329</accession>
<evidence type="ECO:0000259" key="1">
    <source>
        <dbReference type="SMART" id="SM00943"/>
    </source>
</evidence>
<evidence type="ECO:0000313" key="3">
    <source>
        <dbReference type="Proteomes" id="UP000526734"/>
    </source>
</evidence>
<keyword evidence="3" id="KW-1185">Reference proteome</keyword>
<dbReference type="InterPro" id="IPR015330">
    <property type="entry name" value="DNA_primase/pol_bifunc_N"/>
</dbReference>
<dbReference type="AlphaFoldDB" id="A0A7W3W329"/>
<protein>
    <submittedName>
        <fullName evidence="2">Bifunctional DNA primase/polymerase</fullName>
    </submittedName>
</protein>
<organism evidence="2 3">
    <name type="scientific">Amycolatopsis dendrobii</name>
    <dbReference type="NCBI Taxonomy" id="2760662"/>
    <lineage>
        <taxon>Bacteria</taxon>
        <taxon>Bacillati</taxon>
        <taxon>Actinomycetota</taxon>
        <taxon>Actinomycetes</taxon>
        <taxon>Pseudonocardiales</taxon>
        <taxon>Pseudonocardiaceae</taxon>
        <taxon>Amycolatopsis</taxon>
    </lineage>
</organism>
<feature type="domain" description="DNA primase/polymerase bifunctional N-terminal" evidence="1">
    <location>
        <begin position="58"/>
        <end position="210"/>
    </location>
</feature>
<dbReference type="Proteomes" id="UP000526734">
    <property type="component" value="Unassembled WGS sequence"/>
</dbReference>
<sequence length="228" mass="23971">MVVGRYPGSRTVRRGLTCADGDRHSEGTLAMTAVARGSRSRCLAGDQGVALRALRAAAENYAARGWPVLPGPVCDGLTTWDPVGFELLGGRESTVSRSEATVDRRVVSEWWSVHRQAILAPVGEHFDVLRAPTHLGWRALAAFDGGRPLGPMALSPHGAFFFVEPGTCGGRELAAGVEALSPGDLVVLPPSRVVAGVVWWRISPADREELGDGAGIAGKLAELSGESA</sequence>
<evidence type="ECO:0000313" key="2">
    <source>
        <dbReference type="EMBL" id="MBB1157447.1"/>
    </source>
</evidence>
<name>A0A7W3W329_9PSEU</name>
<reference evidence="2 3" key="1">
    <citation type="submission" date="2020-08" db="EMBL/GenBank/DDBJ databases">
        <title>Amycolatopsis sp. nov. DR6-1 isolated from Dendrobium heterocarpum.</title>
        <authorList>
            <person name="Tedsree N."/>
            <person name="Kuncharoen N."/>
            <person name="Likhitwitayawuid K."/>
            <person name="Tanasupawat S."/>
        </authorList>
    </citation>
    <scope>NUCLEOTIDE SEQUENCE [LARGE SCALE GENOMIC DNA]</scope>
    <source>
        <strain evidence="2 3">DR6-1</strain>
    </source>
</reference>
<gene>
    <name evidence="2" type="ORF">H4281_30260</name>
</gene>
<dbReference type="SMART" id="SM00943">
    <property type="entry name" value="Prim-Pol"/>
    <property type="match status" value="1"/>
</dbReference>
<comment type="caution">
    <text evidence="2">The sequence shown here is derived from an EMBL/GenBank/DDBJ whole genome shotgun (WGS) entry which is preliminary data.</text>
</comment>